<dbReference type="RefSeq" id="WP_187745640.1">
    <property type="nucleotide sequence ID" value="NZ_CP060828.1"/>
</dbReference>
<organism evidence="3 4">
    <name type="scientific">Streptomyces roseirectus</name>
    <dbReference type="NCBI Taxonomy" id="2768066"/>
    <lineage>
        <taxon>Bacteria</taxon>
        <taxon>Bacillati</taxon>
        <taxon>Actinomycetota</taxon>
        <taxon>Actinomycetes</taxon>
        <taxon>Kitasatosporales</taxon>
        <taxon>Streptomycetaceae</taxon>
        <taxon>Streptomyces</taxon>
    </lineage>
</organism>
<sequence>MPDDPPAPPRRFWRDGNFIATAVVAPVVVSLIGLGLAGGFSWLGDRFEDDATPPPHVTASRSPRAAESVGARAADADGVHYTRSAYRCPWTAWVVTRPPGAFTRVPVLGDGTPDPALIGAGTAGDPDRTRVGLDIQPVDDRPLQIKELRIKVLARKPAPTAKDATVIGLRDGQCGGGPERLAASADLDGGADFATVRFAEGKGLPWEITGGRSLLIDLTVTTRTCDCSWVPEIVWSRDGKVRTLEFRFDGKDFRTIPSRGLERRAWVQDLDTGHWSRTAFDESVLG</sequence>
<dbReference type="KEGG" id="sroi:IAG44_03340"/>
<evidence type="ECO:0000313" key="3">
    <source>
        <dbReference type="EMBL" id="QNP68601.1"/>
    </source>
</evidence>
<feature type="region of interest" description="Disordered" evidence="1">
    <location>
        <begin position="51"/>
        <end position="71"/>
    </location>
</feature>
<name>A0A7H0I735_9ACTN</name>
<evidence type="ECO:0000313" key="4">
    <source>
        <dbReference type="Proteomes" id="UP000516052"/>
    </source>
</evidence>
<gene>
    <name evidence="3" type="ORF">IAG44_03340</name>
</gene>
<evidence type="ECO:0000256" key="1">
    <source>
        <dbReference type="SAM" id="MobiDB-lite"/>
    </source>
</evidence>
<evidence type="ECO:0000256" key="2">
    <source>
        <dbReference type="SAM" id="Phobius"/>
    </source>
</evidence>
<dbReference type="EMBL" id="CP060828">
    <property type="protein sequence ID" value="QNP68601.1"/>
    <property type="molecule type" value="Genomic_DNA"/>
</dbReference>
<keyword evidence="2" id="KW-0472">Membrane</keyword>
<dbReference type="AlphaFoldDB" id="A0A7H0I735"/>
<reference evidence="3 4" key="1">
    <citation type="submission" date="2020-08" db="EMBL/GenBank/DDBJ databases">
        <title>A novel species.</title>
        <authorList>
            <person name="Gao J."/>
        </authorList>
    </citation>
    <scope>NUCLEOTIDE SEQUENCE [LARGE SCALE GENOMIC DNA]</scope>
    <source>
        <strain evidence="3 4">CRXT-G-22</strain>
    </source>
</reference>
<keyword evidence="2" id="KW-1133">Transmembrane helix</keyword>
<dbReference type="Proteomes" id="UP000516052">
    <property type="component" value="Chromosome"/>
</dbReference>
<protein>
    <submittedName>
        <fullName evidence="3">Uncharacterized protein</fullName>
    </submittedName>
</protein>
<keyword evidence="4" id="KW-1185">Reference proteome</keyword>
<proteinExistence type="predicted"/>
<accession>A0A7H0I735</accession>
<feature type="transmembrane region" description="Helical" evidence="2">
    <location>
        <begin position="18"/>
        <end position="43"/>
    </location>
</feature>
<keyword evidence="2" id="KW-0812">Transmembrane</keyword>